<keyword evidence="1" id="KW-1133">Transmembrane helix</keyword>
<feature type="transmembrane region" description="Helical" evidence="1">
    <location>
        <begin position="384"/>
        <end position="407"/>
    </location>
</feature>
<dbReference type="EMBL" id="JAOEGN010000004">
    <property type="protein sequence ID" value="MCU0104620.1"/>
    <property type="molecule type" value="Genomic_DNA"/>
</dbReference>
<feature type="transmembrane region" description="Helical" evidence="1">
    <location>
        <begin position="652"/>
        <end position="676"/>
    </location>
</feature>
<evidence type="ECO:0000313" key="2">
    <source>
        <dbReference type="EMBL" id="MCU0104620.1"/>
    </source>
</evidence>
<proteinExistence type="predicted"/>
<feature type="transmembrane region" description="Helical" evidence="1">
    <location>
        <begin position="223"/>
        <end position="247"/>
    </location>
</feature>
<keyword evidence="3" id="KW-1185">Reference proteome</keyword>
<keyword evidence="1" id="KW-0472">Membrane</keyword>
<organism evidence="2 3">
    <name type="scientific">Paracholeplasma vituli</name>
    <dbReference type="NCBI Taxonomy" id="69473"/>
    <lineage>
        <taxon>Bacteria</taxon>
        <taxon>Bacillati</taxon>
        <taxon>Mycoplasmatota</taxon>
        <taxon>Mollicutes</taxon>
        <taxon>Acholeplasmatales</taxon>
        <taxon>Acholeplasmataceae</taxon>
        <taxon>Paracholeplasma</taxon>
    </lineage>
</organism>
<feature type="transmembrane region" description="Helical" evidence="1">
    <location>
        <begin position="259"/>
        <end position="289"/>
    </location>
</feature>
<sequence>MMVVISLALSMKGVMEAYYIHAYQSRSEHIDLEMTTGPNSSTRYFSTRDLDELNLNNHANVFKIDTLTNQDTYLTVLATNPTDFEILYGEYHVVSDTEIILTDTGAKKLSLEVGDTLSLTVGSSTLEFTVKAILQDYGIFQGDLAYIAHDPHVATLLKTLVPPLEIYPNTFFSNFNNTVYFDTFDVLETQSVLTSLETYKDLDFKESLPMPYIKQLVNRAVSLFQLMLIFIGLAVFLLIQTTFVLVFKEKEQSLSIIKLLGGSLAFGFIIWAIEMVILMIPAALISYLLTYGIIQIGLMVLMPGLYYQIAFRLILLSLGVVLSIFILTTLAYSLAWKKQSEVSRLSYKPDKSWPILVHCGLVVIVLALYFIIDHQTLSTTLTSLLLSIVLAYSLLKVISHGIGYFILKFKDSSLPYLFKMTYVKKSFYRFMTLALATYVSVILLFQTTGYIRLKASYIEREYQADLLVSNVLTNIDTVEEEIALLEGVDNSTKVGIFRNVAITPSGQTFSAVYMLAPNEITSYFGMSSESNSLVDFQNTSEPSIWLPMRYQAVYGIKKDDIIHLDLNKKYSSVPLKVVGFFDEAVGNTAFINVHQFSGYEGLKQTHILIKTDDPKSLQQTLMHNYGHRLIYIYDFQAGAKALSSEVIASMNYATFVILIILVGLLLSLLNQGLILFDELKSNYMRVSLLGYSTKNLSCYLLIEGFWMMVTLSLSTAVIVCLIDPLIKPLLLLFDEYEKITFMLNDFWIGLALSNGLLLLTRIVYLKGLRNMDLVRILKMHQMA</sequence>
<accession>A0ABT2PUJ3</accession>
<keyword evidence="1" id="KW-0812">Transmembrane</keyword>
<gene>
    <name evidence="2" type="ORF">N7603_03005</name>
</gene>
<feature type="transmembrane region" description="Helical" evidence="1">
    <location>
        <begin position="427"/>
        <end position="445"/>
    </location>
</feature>
<feature type="transmembrane region" description="Helical" evidence="1">
    <location>
        <begin position="353"/>
        <end position="372"/>
    </location>
</feature>
<evidence type="ECO:0008006" key="4">
    <source>
        <dbReference type="Google" id="ProtNLM"/>
    </source>
</evidence>
<name>A0ABT2PUJ3_9MOLU</name>
<feature type="transmembrane region" description="Helical" evidence="1">
    <location>
        <begin position="746"/>
        <end position="765"/>
    </location>
</feature>
<reference evidence="3" key="1">
    <citation type="submission" date="2023-07" db="EMBL/GenBank/DDBJ databases">
        <title>Novel Mycoplasma species identified in domestic and wild animals.</title>
        <authorList>
            <person name="Volokhov D.V."/>
            <person name="Furtak V.A."/>
            <person name="Zagorodnyaya T.A."/>
        </authorList>
    </citation>
    <scope>NUCLEOTIDE SEQUENCE [LARGE SCALE GENOMIC DNA]</scope>
    <source>
        <strain evidence="3">92-19</strain>
    </source>
</reference>
<feature type="transmembrane region" description="Helical" evidence="1">
    <location>
        <begin position="696"/>
        <end position="726"/>
    </location>
</feature>
<feature type="transmembrane region" description="Helical" evidence="1">
    <location>
        <begin position="309"/>
        <end position="332"/>
    </location>
</feature>
<evidence type="ECO:0000256" key="1">
    <source>
        <dbReference type="SAM" id="Phobius"/>
    </source>
</evidence>
<dbReference type="Proteomes" id="UP001209076">
    <property type="component" value="Unassembled WGS sequence"/>
</dbReference>
<comment type="caution">
    <text evidence="2">The sequence shown here is derived from an EMBL/GenBank/DDBJ whole genome shotgun (WGS) entry which is preliminary data.</text>
</comment>
<protein>
    <recommendedName>
        <fullName evidence="4">ABC transporter permease</fullName>
    </recommendedName>
</protein>
<evidence type="ECO:0000313" key="3">
    <source>
        <dbReference type="Proteomes" id="UP001209076"/>
    </source>
</evidence>